<dbReference type="Pfam" id="PF01176">
    <property type="entry name" value="eIF-1a"/>
    <property type="match status" value="1"/>
</dbReference>
<name>A0A0G0ZFT7_9BACT</name>
<evidence type="ECO:0000259" key="6">
    <source>
        <dbReference type="PROSITE" id="PS50832"/>
    </source>
</evidence>
<dbReference type="SUPFAM" id="SSF50249">
    <property type="entry name" value="Nucleic acid-binding proteins"/>
    <property type="match status" value="1"/>
</dbReference>
<organism evidence="7 8">
    <name type="scientific">Candidatus Nomurabacteria bacterium GW2011_GWC2_42_20</name>
    <dbReference type="NCBI Taxonomy" id="1618756"/>
    <lineage>
        <taxon>Bacteria</taxon>
        <taxon>Candidatus Nomuraibacteriota</taxon>
    </lineage>
</organism>
<evidence type="ECO:0000256" key="4">
    <source>
        <dbReference type="NCBIfam" id="TIGR00008"/>
    </source>
</evidence>
<protein>
    <recommendedName>
        <fullName evidence="4">Translation initiation factor IF-1</fullName>
    </recommendedName>
</protein>
<evidence type="ECO:0000256" key="5">
    <source>
        <dbReference type="PROSITE-ProRule" id="PRU00181"/>
    </source>
</evidence>
<keyword evidence="2 5" id="KW-0396">Initiation factor</keyword>
<sequence>MPKRITSNYLLFVDNYCVVLLEVDCIQKFCYYKNSQMVEIEKEELVQGEVIEALPSAMFRVEFPDGKIIISYLAGKMRLHRIKVLIGDKVMVKLDPYGGKGRIIKRL</sequence>
<dbReference type="Proteomes" id="UP000034704">
    <property type="component" value="Unassembled WGS sequence"/>
</dbReference>
<dbReference type="EMBL" id="LCDG01000006">
    <property type="protein sequence ID" value="KKS47582.1"/>
    <property type="molecule type" value="Genomic_DNA"/>
</dbReference>
<feature type="domain" description="S1-like" evidence="6">
    <location>
        <begin position="34"/>
        <end position="107"/>
    </location>
</feature>
<dbReference type="GO" id="GO:0003743">
    <property type="term" value="F:translation initiation factor activity"/>
    <property type="evidence" value="ECO:0007669"/>
    <property type="project" value="UniProtKB-UniRule"/>
</dbReference>
<dbReference type="PANTHER" id="PTHR33370:SF1">
    <property type="entry name" value="TRANSLATION INITIATION FACTOR IF-1, CHLOROPLASTIC"/>
    <property type="match status" value="1"/>
</dbReference>
<dbReference type="InterPro" id="IPR004368">
    <property type="entry name" value="TIF_IF1"/>
</dbReference>
<dbReference type="PANTHER" id="PTHR33370">
    <property type="entry name" value="TRANSLATION INITIATION FACTOR IF-1, CHLOROPLASTIC"/>
    <property type="match status" value="1"/>
</dbReference>
<dbReference type="InterPro" id="IPR012340">
    <property type="entry name" value="NA-bd_OB-fold"/>
</dbReference>
<evidence type="ECO:0000313" key="8">
    <source>
        <dbReference type="Proteomes" id="UP000034704"/>
    </source>
</evidence>
<gene>
    <name evidence="7" type="ORF">UV12_C0006G0006</name>
</gene>
<dbReference type="PROSITE" id="PS50832">
    <property type="entry name" value="S1_IF1_TYPE"/>
    <property type="match status" value="1"/>
</dbReference>
<dbReference type="NCBIfam" id="TIGR00008">
    <property type="entry name" value="infA"/>
    <property type="match status" value="1"/>
</dbReference>
<keyword evidence="3 5" id="KW-0648">Protein biosynthesis</keyword>
<dbReference type="GO" id="GO:0005829">
    <property type="term" value="C:cytosol"/>
    <property type="evidence" value="ECO:0007669"/>
    <property type="project" value="TreeGrafter"/>
</dbReference>
<evidence type="ECO:0000256" key="3">
    <source>
        <dbReference type="ARBA" id="ARBA00022917"/>
    </source>
</evidence>
<dbReference type="InterPro" id="IPR006196">
    <property type="entry name" value="RNA-binding_domain_S1_IF1"/>
</dbReference>
<evidence type="ECO:0000256" key="1">
    <source>
        <dbReference type="ARBA" id="ARBA00010939"/>
    </source>
</evidence>
<dbReference type="GO" id="GO:0003723">
    <property type="term" value="F:RNA binding"/>
    <property type="evidence" value="ECO:0007669"/>
    <property type="project" value="InterPro"/>
</dbReference>
<proteinExistence type="inferred from homology"/>
<dbReference type="AlphaFoldDB" id="A0A0G0ZFT7"/>
<comment type="caution">
    <text evidence="7">The sequence shown here is derived from an EMBL/GenBank/DDBJ whole genome shotgun (WGS) entry which is preliminary data.</text>
</comment>
<accession>A0A0G0ZFT7</accession>
<dbReference type="Gene3D" id="2.40.50.140">
    <property type="entry name" value="Nucleic acid-binding proteins"/>
    <property type="match status" value="1"/>
</dbReference>
<dbReference type="GO" id="GO:0043022">
    <property type="term" value="F:ribosome binding"/>
    <property type="evidence" value="ECO:0007669"/>
    <property type="project" value="TreeGrafter"/>
</dbReference>
<reference evidence="7 8" key="1">
    <citation type="journal article" date="2015" name="Nature">
        <title>rRNA introns, odd ribosomes, and small enigmatic genomes across a large radiation of phyla.</title>
        <authorList>
            <person name="Brown C.T."/>
            <person name="Hug L.A."/>
            <person name="Thomas B.C."/>
            <person name="Sharon I."/>
            <person name="Castelle C.J."/>
            <person name="Singh A."/>
            <person name="Wilkins M.J."/>
            <person name="Williams K.H."/>
            <person name="Banfield J.F."/>
        </authorList>
    </citation>
    <scope>NUCLEOTIDE SEQUENCE [LARGE SCALE GENOMIC DNA]</scope>
</reference>
<dbReference type="STRING" id="1618756.UV12_C0006G0006"/>
<evidence type="ECO:0000313" key="7">
    <source>
        <dbReference type="EMBL" id="KKS47582.1"/>
    </source>
</evidence>
<evidence type="ECO:0000256" key="2">
    <source>
        <dbReference type="ARBA" id="ARBA00022540"/>
    </source>
</evidence>
<comment type="similarity">
    <text evidence="1">Belongs to the IF-1 family.</text>
</comment>